<feature type="compositionally biased region" description="Low complexity" evidence="1">
    <location>
        <begin position="569"/>
        <end position="583"/>
    </location>
</feature>
<feature type="compositionally biased region" description="Basic and acidic residues" evidence="1">
    <location>
        <begin position="505"/>
        <end position="520"/>
    </location>
</feature>
<gene>
    <name evidence="2" type="ORF">PV07_09859</name>
</gene>
<name>A0A0D2AGY8_9EURO</name>
<dbReference type="HOGENOM" id="CLU_467681_0_0_1"/>
<keyword evidence="3" id="KW-1185">Reference proteome</keyword>
<evidence type="ECO:0000313" key="3">
    <source>
        <dbReference type="Proteomes" id="UP000054466"/>
    </source>
</evidence>
<accession>A0A0D2AGY8</accession>
<feature type="region of interest" description="Disordered" evidence="1">
    <location>
        <begin position="1"/>
        <end position="24"/>
    </location>
</feature>
<protein>
    <submittedName>
        <fullName evidence="2">Uncharacterized protein</fullName>
    </submittedName>
</protein>
<dbReference type="EMBL" id="KN847045">
    <property type="protein sequence ID" value="KIW24127.1"/>
    <property type="molecule type" value="Genomic_DNA"/>
</dbReference>
<dbReference type="OrthoDB" id="3799467at2759"/>
<dbReference type="Proteomes" id="UP000054466">
    <property type="component" value="Unassembled WGS sequence"/>
</dbReference>
<proteinExistence type="predicted"/>
<evidence type="ECO:0000313" key="2">
    <source>
        <dbReference type="EMBL" id="KIW24127.1"/>
    </source>
</evidence>
<feature type="region of interest" description="Disordered" evidence="1">
    <location>
        <begin position="563"/>
        <end position="583"/>
    </location>
</feature>
<organism evidence="2 3">
    <name type="scientific">Cladophialophora immunda</name>
    <dbReference type="NCBI Taxonomy" id="569365"/>
    <lineage>
        <taxon>Eukaryota</taxon>
        <taxon>Fungi</taxon>
        <taxon>Dikarya</taxon>
        <taxon>Ascomycota</taxon>
        <taxon>Pezizomycotina</taxon>
        <taxon>Eurotiomycetes</taxon>
        <taxon>Chaetothyriomycetidae</taxon>
        <taxon>Chaetothyriales</taxon>
        <taxon>Herpotrichiellaceae</taxon>
        <taxon>Cladophialophora</taxon>
    </lineage>
</organism>
<dbReference type="RefSeq" id="XP_016244343.1">
    <property type="nucleotide sequence ID" value="XM_016397152.1"/>
</dbReference>
<dbReference type="VEuPathDB" id="FungiDB:PV07_09859"/>
<dbReference type="AlphaFoldDB" id="A0A0D2AGY8"/>
<dbReference type="GeneID" id="27349053"/>
<evidence type="ECO:0000256" key="1">
    <source>
        <dbReference type="SAM" id="MobiDB-lite"/>
    </source>
</evidence>
<sequence length="583" mass="67495">MAMEKTSVQQIDLEEQVGQKKKGQKTSISILDPAIYISRSRKGLDDIKDDKNISNLGAENKPECDCLHFRASFTLEVEIRGFEHTSQPYKKFFDSISIRYLYKKQEHHLWYPERDESAEAEVSNETTKSTSINVGIAMTGNIPTPAPEVHVQKDRKLTVTRSMRSWRKGVSMEQLKADKVQRLSNDSVQVVSSDGRPARRSCPRNSTEYAESVHWDYQVELQRHCWVPEIYESVAIPITVERIVKIPWDEETPRHKLIPKGSEPLSDDYLDCLMHFDFQIRTKLRVMTPRCPIFINYSKPAEYRYESDTGERLPSDHYSVCLFGNCTRQYLPKEPTIDFNKAVKEFYKATEGDATHNLVFLPCDLVLEEDILYPARMAAFEKRRGLRHDQRKMRDVRLDGRRKGLIKEVERLRELYAQLHREQETLLRFPISTSDETMGSAVPNGQSLPQRIEAVTREWNEAKHKLAEFEDHLRLVHEQDEKSDAEEEPRPAAIKQTPKPPRPNEVLEERPERPPPHEFVETWSTSGPGEVLVDRPVRRQEVHFGPSIVVEPARRFVAVRRRCRGVGKPSSRPSPGPSSWLFS</sequence>
<feature type="compositionally biased region" description="Polar residues" evidence="1">
    <location>
        <begin position="1"/>
        <end position="10"/>
    </location>
</feature>
<reference evidence="2 3" key="1">
    <citation type="submission" date="2015-01" db="EMBL/GenBank/DDBJ databases">
        <title>The Genome Sequence of Cladophialophora immunda CBS83496.</title>
        <authorList>
            <consortium name="The Broad Institute Genomics Platform"/>
            <person name="Cuomo C."/>
            <person name="de Hoog S."/>
            <person name="Gorbushina A."/>
            <person name="Stielow B."/>
            <person name="Teixiera M."/>
            <person name="Abouelleil A."/>
            <person name="Chapman S.B."/>
            <person name="Priest M."/>
            <person name="Young S.K."/>
            <person name="Wortman J."/>
            <person name="Nusbaum C."/>
            <person name="Birren B."/>
        </authorList>
    </citation>
    <scope>NUCLEOTIDE SEQUENCE [LARGE SCALE GENOMIC DNA]</scope>
    <source>
        <strain evidence="2 3">CBS 83496</strain>
    </source>
</reference>
<feature type="region of interest" description="Disordered" evidence="1">
    <location>
        <begin position="479"/>
        <end position="531"/>
    </location>
</feature>